<name>A0A6J4R3J6_9ACTN</name>
<reference evidence="1" key="1">
    <citation type="submission" date="2020-02" db="EMBL/GenBank/DDBJ databases">
        <authorList>
            <person name="Meier V. D."/>
        </authorList>
    </citation>
    <scope>NUCLEOTIDE SEQUENCE</scope>
    <source>
        <strain evidence="1">AVDCRST_MAG28</strain>
    </source>
</reference>
<organism evidence="1">
    <name type="scientific">uncultured Rubrobacteraceae bacterium</name>
    <dbReference type="NCBI Taxonomy" id="349277"/>
    <lineage>
        <taxon>Bacteria</taxon>
        <taxon>Bacillati</taxon>
        <taxon>Actinomycetota</taxon>
        <taxon>Rubrobacteria</taxon>
        <taxon>Rubrobacterales</taxon>
        <taxon>Rubrobacteraceae</taxon>
        <taxon>environmental samples</taxon>
    </lineage>
</organism>
<protein>
    <submittedName>
        <fullName evidence="1">Uncharacterized protein</fullName>
    </submittedName>
</protein>
<gene>
    <name evidence="1" type="ORF">AVDCRST_MAG28-2559</name>
</gene>
<evidence type="ECO:0000313" key="1">
    <source>
        <dbReference type="EMBL" id="CAA9456215.1"/>
    </source>
</evidence>
<dbReference type="AlphaFoldDB" id="A0A6J4R3J6"/>
<accession>A0A6J4R3J6</accession>
<dbReference type="EMBL" id="CADCVE010000054">
    <property type="protein sequence ID" value="CAA9456215.1"/>
    <property type="molecule type" value="Genomic_DNA"/>
</dbReference>
<sequence>MVEGEARAMREVFFGSGEYGIEVAGGYARLEDKVSVSFGDALSVIQNYKGTISASAERGGDVDVTGAGIARVTEKLVEGVLDVEDTPRTAAGAFGSK</sequence>
<proteinExistence type="predicted"/>